<name>A0A1H8W6Y5_9ACTN</name>
<evidence type="ECO:0000256" key="1">
    <source>
        <dbReference type="ARBA" id="ARBA00023002"/>
    </source>
</evidence>
<accession>A0A1H8W6Y5</accession>
<dbReference type="Gene3D" id="2.30.110.10">
    <property type="entry name" value="Electron Transport, Fmn-binding Protein, Chain A"/>
    <property type="match status" value="1"/>
</dbReference>
<dbReference type="InterPro" id="IPR011576">
    <property type="entry name" value="Pyridox_Oxase_N"/>
</dbReference>
<organism evidence="3 4">
    <name type="scientific">Trujillonella endophytica</name>
    <dbReference type="NCBI Taxonomy" id="673521"/>
    <lineage>
        <taxon>Bacteria</taxon>
        <taxon>Bacillati</taxon>
        <taxon>Actinomycetota</taxon>
        <taxon>Actinomycetes</taxon>
        <taxon>Geodermatophilales</taxon>
        <taxon>Geodermatophilaceae</taxon>
        <taxon>Trujillonella</taxon>
    </lineage>
</organism>
<keyword evidence="4" id="KW-1185">Reference proteome</keyword>
<dbReference type="Pfam" id="PF01243">
    <property type="entry name" value="PNPOx_N"/>
    <property type="match status" value="1"/>
</dbReference>
<reference evidence="4" key="1">
    <citation type="submission" date="2016-10" db="EMBL/GenBank/DDBJ databases">
        <authorList>
            <person name="Varghese N."/>
            <person name="Submissions S."/>
        </authorList>
    </citation>
    <scope>NUCLEOTIDE SEQUENCE [LARGE SCALE GENOMIC DNA]</scope>
    <source>
        <strain evidence="4">DSM 45413</strain>
    </source>
</reference>
<dbReference type="PANTHER" id="PTHR35176:SF6">
    <property type="entry name" value="HEME OXYGENASE HI_0854-RELATED"/>
    <property type="match status" value="1"/>
</dbReference>
<gene>
    <name evidence="3" type="ORF">SAMN05660991_04127</name>
</gene>
<evidence type="ECO:0000313" key="4">
    <source>
        <dbReference type="Proteomes" id="UP000198960"/>
    </source>
</evidence>
<dbReference type="EMBL" id="FOEE01000017">
    <property type="protein sequence ID" value="SEP23415.1"/>
    <property type="molecule type" value="Genomic_DNA"/>
</dbReference>
<evidence type="ECO:0000313" key="3">
    <source>
        <dbReference type="EMBL" id="SEP23415.1"/>
    </source>
</evidence>
<dbReference type="SUPFAM" id="SSF50475">
    <property type="entry name" value="FMN-binding split barrel"/>
    <property type="match status" value="1"/>
</dbReference>
<evidence type="ECO:0000259" key="2">
    <source>
        <dbReference type="Pfam" id="PF01243"/>
    </source>
</evidence>
<protein>
    <submittedName>
        <fullName evidence="3">PPOX class probable F420-dependent enzyme</fullName>
    </submittedName>
</protein>
<dbReference type="GO" id="GO:0070967">
    <property type="term" value="F:coenzyme F420 binding"/>
    <property type="evidence" value="ECO:0007669"/>
    <property type="project" value="TreeGrafter"/>
</dbReference>
<dbReference type="Proteomes" id="UP000198960">
    <property type="component" value="Unassembled WGS sequence"/>
</dbReference>
<sequence length="159" mass="17331">MTPAGGQRRGRAIAMTGEEVDAFLAEERTCRVATTGGEGGPHVAPLWFVWDGGALWLNSLTRSRRWADLARDPRVAVVVDAGTEYTELRGVEVTGRAEPVGDVPRGTADVPELGAVEGAFARKYTGQDVFVPDGRHAWLRITPEKLVSWDFRKLASLSR</sequence>
<dbReference type="InterPro" id="IPR052019">
    <property type="entry name" value="F420H2_bilvrd_red/Heme_oxyg"/>
</dbReference>
<dbReference type="RefSeq" id="WP_211435750.1">
    <property type="nucleotide sequence ID" value="NZ_FOEE01000017.1"/>
</dbReference>
<keyword evidence="1" id="KW-0560">Oxidoreductase</keyword>
<dbReference type="GO" id="GO:0005829">
    <property type="term" value="C:cytosol"/>
    <property type="evidence" value="ECO:0007669"/>
    <property type="project" value="TreeGrafter"/>
</dbReference>
<dbReference type="STRING" id="673521.SAMN05660991_04127"/>
<dbReference type="AlphaFoldDB" id="A0A1H8W6Y5"/>
<dbReference type="GO" id="GO:0016627">
    <property type="term" value="F:oxidoreductase activity, acting on the CH-CH group of donors"/>
    <property type="evidence" value="ECO:0007669"/>
    <property type="project" value="TreeGrafter"/>
</dbReference>
<dbReference type="PANTHER" id="PTHR35176">
    <property type="entry name" value="HEME OXYGENASE HI_0854-RELATED"/>
    <property type="match status" value="1"/>
</dbReference>
<proteinExistence type="predicted"/>
<feature type="domain" description="Pyridoxamine 5'-phosphate oxidase N-terminal" evidence="2">
    <location>
        <begin position="18"/>
        <end position="145"/>
    </location>
</feature>
<dbReference type="InterPro" id="IPR012349">
    <property type="entry name" value="Split_barrel_FMN-bd"/>
</dbReference>